<proteinExistence type="inferred from homology"/>
<dbReference type="GO" id="GO:0006808">
    <property type="term" value="P:regulation of nitrogen utilization"/>
    <property type="evidence" value="ECO:0007669"/>
    <property type="project" value="InterPro"/>
</dbReference>
<dbReference type="Proteomes" id="UP000001551">
    <property type="component" value="Chromosome"/>
</dbReference>
<reference evidence="2 3" key="1">
    <citation type="submission" date="2010-12" db="EMBL/GenBank/DDBJ databases">
        <title>Complete sequence of Ethanoligenens harbinense YUAN-3.</title>
        <authorList>
            <person name="Lucas S."/>
            <person name="Copeland A."/>
            <person name="Lapidus A."/>
            <person name="Cheng J.-F."/>
            <person name="Bruce D."/>
            <person name="Goodwin L."/>
            <person name="Pitluck S."/>
            <person name="Chertkov O."/>
            <person name="Misra M."/>
            <person name="Detter J.C."/>
            <person name="Han C."/>
            <person name="Tapia R."/>
            <person name="Land M."/>
            <person name="Hauser L."/>
            <person name="Jeffries C."/>
            <person name="Kyrpides N."/>
            <person name="Ivanova N."/>
            <person name="Mikhailova N."/>
            <person name="Wang A."/>
            <person name="Mouttaki H."/>
            <person name="He Z."/>
            <person name="Zhou J."/>
            <person name="Hemme C.L."/>
            <person name="Woyke T."/>
        </authorList>
    </citation>
    <scope>NUCLEOTIDE SEQUENCE [LARGE SCALE GENOMIC DNA]</scope>
    <source>
        <strain evidence="3">DSM 18485 / JCM 12961 / CGMCC 1.5033 / YUAN-3</strain>
    </source>
</reference>
<sequence length="116" mass="12967">MKKIEAFIRPEKLEDIKVILKKLDLNGMSLSQVMGCGNQKGWKEFIRGAEVDVNFLPKIKIEVVVPDEQVDTVIDHITETARTGEAGDGKIFVFDIAEAVRIRTGERGNDAICHTK</sequence>
<evidence type="ECO:0000256" key="1">
    <source>
        <dbReference type="RuleBase" id="RU003936"/>
    </source>
</evidence>
<dbReference type="Pfam" id="PF00543">
    <property type="entry name" value="P-II"/>
    <property type="match status" value="1"/>
</dbReference>
<dbReference type="SUPFAM" id="SSF54913">
    <property type="entry name" value="GlnB-like"/>
    <property type="match status" value="1"/>
</dbReference>
<organism evidence="2 3">
    <name type="scientific">Ethanoligenens harbinense (strain DSM 18485 / JCM 12961 / CGMCC 1.5033 / YUAN-3)</name>
    <dbReference type="NCBI Taxonomy" id="663278"/>
    <lineage>
        <taxon>Bacteria</taxon>
        <taxon>Bacillati</taxon>
        <taxon>Bacillota</taxon>
        <taxon>Clostridia</taxon>
        <taxon>Eubacteriales</taxon>
        <taxon>Oscillospiraceae</taxon>
        <taxon>Ethanoligenens</taxon>
    </lineage>
</organism>
<dbReference type="GO" id="GO:0030234">
    <property type="term" value="F:enzyme regulator activity"/>
    <property type="evidence" value="ECO:0007669"/>
    <property type="project" value="InterPro"/>
</dbReference>
<dbReference type="PROSITE" id="PS51343">
    <property type="entry name" value="PII_GLNB_DOM"/>
    <property type="match status" value="1"/>
</dbReference>
<dbReference type="GO" id="GO:0005524">
    <property type="term" value="F:ATP binding"/>
    <property type="evidence" value="ECO:0007669"/>
    <property type="project" value="TreeGrafter"/>
</dbReference>
<dbReference type="Gene3D" id="3.30.70.120">
    <property type="match status" value="1"/>
</dbReference>
<dbReference type="AlphaFoldDB" id="E6U436"/>
<accession>E6U436</accession>
<dbReference type="SMART" id="SM00938">
    <property type="entry name" value="P-II"/>
    <property type="match status" value="1"/>
</dbReference>
<dbReference type="HOGENOM" id="CLU_082268_0_0_9"/>
<dbReference type="eggNOG" id="COG0347">
    <property type="taxonomic scope" value="Bacteria"/>
</dbReference>
<name>E6U436_ETHHY</name>
<evidence type="ECO:0000313" key="3">
    <source>
        <dbReference type="Proteomes" id="UP000001551"/>
    </source>
</evidence>
<dbReference type="InterPro" id="IPR015867">
    <property type="entry name" value="N-reg_PII/ATP_PRibTrfase_C"/>
</dbReference>
<keyword evidence="3" id="KW-1185">Reference proteome</keyword>
<comment type="similarity">
    <text evidence="1">Belongs to the P(II) protein family.</text>
</comment>
<dbReference type="PROSITE" id="PS00638">
    <property type="entry name" value="PII_GLNB_CTER"/>
    <property type="match status" value="1"/>
</dbReference>
<gene>
    <name evidence="2" type="ordered locus">Ethha_2199</name>
</gene>
<dbReference type="InterPro" id="IPR017918">
    <property type="entry name" value="N-reg_PII_CS"/>
</dbReference>
<dbReference type="EMBL" id="CP002400">
    <property type="protein sequence ID" value="ADU27716.1"/>
    <property type="molecule type" value="Genomic_DNA"/>
</dbReference>
<evidence type="ECO:0000313" key="2">
    <source>
        <dbReference type="EMBL" id="ADU27716.1"/>
    </source>
</evidence>
<dbReference type="InterPro" id="IPR011322">
    <property type="entry name" value="N-reg_PII-like_a/b"/>
</dbReference>
<dbReference type="RefSeq" id="WP_013486064.1">
    <property type="nucleotide sequence ID" value="NC_014828.1"/>
</dbReference>
<dbReference type="GO" id="GO:0005829">
    <property type="term" value="C:cytosol"/>
    <property type="evidence" value="ECO:0007669"/>
    <property type="project" value="TreeGrafter"/>
</dbReference>
<protein>
    <submittedName>
        <fullName evidence="2">Nitrogen regulatory protein P-II</fullName>
    </submittedName>
</protein>
<dbReference type="PRINTS" id="PR00340">
    <property type="entry name" value="PIIGLNB"/>
</dbReference>
<dbReference type="PANTHER" id="PTHR30115">
    <property type="entry name" value="NITROGEN REGULATORY PROTEIN P-II"/>
    <property type="match status" value="1"/>
</dbReference>
<dbReference type="PANTHER" id="PTHR30115:SF11">
    <property type="entry name" value="NITROGEN REGULATORY PROTEIN P-II HOMOLOG"/>
    <property type="match status" value="1"/>
</dbReference>
<dbReference type="InterPro" id="IPR002187">
    <property type="entry name" value="N-reg_PII"/>
</dbReference>
<dbReference type="STRING" id="663278.Ethha_2199"/>
<dbReference type="KEGG" id="eha:Ethha_2199"/>